<dbReference type="SUPFAM" id="SSF51905">
    <property type="entry name" value="FAD/NAD(P)-binding domain"/>
    <property type="match status" value="1"/>
</dbReference>
<evidence type="ECO:0000313" key="3">
    <source>
        <dbReference type="EMBL" id="RAZ76028.1"/>
    </source>
</evidence>
<dbReference type="EMBL" id="QMBQ01000004">
    <property type="protein sequence ID" value="RAZ76028.1"/>
    <property type="molecule type" value="Genomic_DNA"/>
</dbReference>
<evidence type="ECO:0000313" key="4">
    <source>
        <dbReference type="Proteomes" id="UP000251956"/>
    </source>
</evidence>
<dbReference type="PANTHER" id="PTHR13847:SF281">
    <property type="entry name" value="FAD DEPENDENT OXIDOREDUCTASE DOMAIN-CONTAINING PROTEIN"/>
    <property type="match status" value="1"/>
</dbReference>
<reference evidence="4" key="1">
    <citation type="submission" date="2018-06" db="EMBL/GenBank/DDBJ databases">
        <authorList>
            <person name="Helene L.C."/>
            <person name="Dall'Agnol R."/>
            <person name="Delamuta J.R."/>
            <person name="Hungria M."/>
        </authorList>
    </citation>
    <scope>NUCLEOTIDE SEQUENCE [LARGE SCALE GENOMIC DNA]</scope>
    <source>
        <strain evidence="4">CNPSo 3140</strain>
    </source>
</reference>
<feature type="domain" description="FAD dependent oxidoreductase" evidence="2">
    <location>
        <begin position="32"/>
        <end position="387"/>
    </location>
</feature>
<keyword evidence="4" id="KW-1185">Reference proteome</keyword>
<name>A0A330GR88_9HYPH</name>
<dbReference type="InterPro" id="IPR006076">
    <property type="entry name" value="FAD-dep_OxRdtase"/>
</dbReference>
<organism evidence="3 4">
    <name type="scientific">Mesorhizobium atlanticum</name>
    <dbReference type="NCBI Taxonomy" id="2233532"/>
    <lineage>
        <taxon>Bacteria</taxon>
        <taxon>Pseudomonadati</taxon>
        <taxon>Pseudomonadota</taxon>
        <taxon>Alphaproteobacteria</taxon>
        <taxon>Hyphomicrobiales</taxon>
        <taxon>Phyllobacteriaceae</taxon>
        <taxon>Mesorhizobium</taxon>
    </lineage>
</organism>
<dbReference type="GO" id="GO:0016491">
    <property type="term" value="F:oxidoreductase activity"/>
    <property type="evidence" value="ECO:0007669"/>
    <property type="project" value="UniProtKB-KW"/>
</dbReference>
<dbReference type="Pfam" id="PF01266">
    <property type="entry name" value="DAO"/>
    <property type="match status" value="1"/>
</dbReference>
<protein>
    <submittedName>
        <fullName evidence="3">FAD-binding oxidoreductase</fullName>
    </submittedName>
</protein>
<comment type="caution">
    <text evidence="3">The sequence shown here is derived from an EMBL/GenBank/DDBJ whole genome shotgun (WGS) entry which is preliminary data.</text>
</comment>
<sequence length="440" mass="49550">MTKFSPFDQSYWFASAPPPPETERLTGEKAVDVCVVGAGYTGLTTAIELRRKGVSVAVLEREEAGYGGSGRNAGHCSPTFSYYSLEKIRSLLGQPWAERLIRRQTRAADRAAEYIEHYGIECEWIQNGLVIGAMRPGHLPPLEHKTESYNAVGARTRMLDRDEATRITGSPRLLGGWLHEEGAHIHPLKYARGLAAAAIREGASLYTHSPAKRCERIGNKWKVVGEAGHVIADKVIFATGAYTVDGWPDLDKSYRIFPVYVCATNPLSDRARETVLPRNTTMIDGRGDFYCYKWTADNRIVASMFLMGPRGRDLAYSKKVMTDRLKWLHPQLTENVRWDYFWFGELDMQYRTVPRLYDLAPGVVGLTGLSGRGVPTGTMLGGILSDWAMGKPEQDLDLRVERLHRAPWWMDYGPSYKLREMRAVDNFMSKRGGVELPPHY</sequence>
<dbReference type="AlphaFoldDB" id="A0A330GR88"/>
<dbReference type="InterPro" id="IPR036188">
    <property type="entry name" value="FAD/NAD-bd_sf"/>
</dbReference>
<evidence type="ECO:0000256" key="1">
    <source>
        <dbReference type="ARBA" id="ARBA00023002"/>
    </source>
</evidence>
<reference evidence="3 4" key="2">
    <citation type="submission" date="2018-07" db="EMBL/GenBank/DDBJ databases">
        <title>Diversity of Mesorhizobium strains in Brazil.</title>
        <authorList>
            <person name="Helene L.C.F."/>
            <person name="Dall'Agnol R."/>
            <person name="Delamuta J.R.M."/>
            <person name="Hungria M."/>
        </authorList>
    </citation>
    <scope>NUCLEOTIDE SEQUENCE [LARGE SCALE GENOMIC DNA]</scope>
    <source>
        <strain evidence="3 4">CNPSo 3140</strain>
    </source>
</reference>
<dbReference type="RefSeq" id="WP_112128047.1">
    <property type="nucleotide sequence ID" value="NZ_QMBQ01000004.1"/>
</dbReference>
<dbReference type="PANTHER" id="PTHR13847">
    <property type="entry name" value="SARCOSINE DEHYDROGENASE-RELATED"/>
    <property type="match status" value="1"/>
</dbReference>
<dbReference type="Proteomes" id="UP000251956">
    <property type="component" value="Unassembled WGS sequence"/>
</dbReference>
<accession>A0A330GR88</accession>
<keyword evidence="1" id="KW-0560">Oxidoreductase</keyword>
<dbReference type="GO" id="GO:0005737">
    <property type="term" value="C:cytoplasm"/>
    <property type="evidence" value="ECO:0007669"/>
    <property type="project" value="TreeGrafter"/>
</dbReference>
<evidence type="ECO:0000259" key="2">
    <source>
        <dbReference type="Pfam" id="PF01266"/>
    </source>
</evidence>
<dbReference type="Gene3D" id="3.50.50.60">
    <property type="entry name" value="FAD/NAD(P)-binding domain"/>
    <property type="match status" value="1"/>
</dbReference>
<dbReference type="OrthoDB" id="9814969at2"/>
<dbReference type="Gene3D" id="3.30.9.10">
    <property type="entry name" value="D-Amino Acid Oxidase, subunit A, domain 2"/>
    <property type="match status" value="1"/>
</dbReference>
<gene>
    <name evidence="3" type="ORF">DPM35_15000</name>
</gene>
<proteinExistence type="predicted"/>